<accession>A0AA35PH85</accession>
<reference evidence="2" key="1">
    <citation type="submission" date="2022-12" db="EMBL/GenBank/DDBJ databases">
        <authorList>
            <person name="Alioto T."/>
            <person name="Alioto T."/>
            <person name="Gomez Garrido J."/>
        </authorList>
    </citation>
    <scope>NUCLEOTIDE SEQUENCE</scope>
</reference>
<sequence>MSGNGNRLPGAKAGGSKQGEADSPDPRLTPVDPRGAKEEAGARQPRRQSGARSLQREKGPYRNRASDTLRVAAILKSSAISRQQR</sequence>
<evidence type="ECO:0000256" key="1">
    <source>
        <dbReference type="SAM" id="MobiDB-lite"/>
    </source>
</evidence>
<gene>
    <name evidence="2" type="ORF">PODLI_1B014978</name>
</gene>
<proteinExistence type="predicted"/>
<evidence type="ECO:0000313" key="3">
    <source>
        <dbReference type="Proteomes" id="UP001178461"/>
    </source>
</evidence>
<organism evidence="2 3">
    <name type="scientific">Podarcis lilfordi</name>
    <name type="common">Lilford's wall lizard</name>
    <dbReference type="NCBI Taxonomy" id="74358"/>
    <lineage>
        <taxon>Eukaryota</taxon>
        <taxon>Metazoa</taxon>
        <taxon>Chordata</taxon>
        <taxon>Craniata</taxon>
        <taxon>Vertebrata</taxon>
        <taxon>Euteleostomi</taxon>
        <taxon>Lepidosauria</taxon>
        <taxon>Squamata</taxon>
        <taxon>Bifurcata</taxon>
        <taxon>Unidentata</taxon>
        <taxon>Episquamata</taxon>
        <taxon>Laterata</taxon>
        <taxon>Lacertibaenia</taxon>
        <taxon>Lacertidae</taxon>
        <taxon>Podarcis</taxon>
    </lineage>
</organism>
<feature type="region of interest" description="Disordered" evidence="1">
    <location>
        <begin position="1"/>
        <end position="69"/>
    </location>
</feature>
<dbReference type="EMBL" id="OX395135">
    <property type="protein sequence ID" value="CAI5785845.1"/>
    <property type="molecule type" value="Genomic_DNA"/>
</dbReference>
<evidence type="ECO:0000313" key="2">
    <source>
        <dbReference type="EMBL" id="CAI5785845.1"/>
    </source>
</evidence>
<dbReference type="AlphaFoldDB" id="A0AA35PH85"/>
<feature type="compositionally biased region" description="Basic and acidic residues" evidence="1">
    <location>
        <begin position="54"/>
        <end position="67"/>
    </location>
</feature>
<name>A0AA35PH85_9SAUR</name>
<protein>
    <submittedName>
        <fullName evidence="2">Uncharacterized protein</fullName>
    </submittedName>
</protein>
<dbReference type="Proteomes" id="UP001178461">
    <property type="component" value="Chromosome 10"/>
</dbReference>
<keyword evidence="3" id="KW-1185">Reference proteome</keyword>